<protein>
    <submittedName>
        <fullName evidence="1">Uncharacterized protein</fullName>
    </submittedName>
</protein>
<accession>E6PZ35</accession>
<organism evidence="1">
    <name type="scientific">mine drainage metagenome</name>
    <dbReference type="NCBI Taxonomy" id="410659"/>
    <lineage>
        <taxon>unclassified sequences</taxon>
        <taxon>metagenomes</taxon>
        <taxon>ecological metagenomes</taxon>
    </lineage>
</organism>
<proteinExistence type="predicted"/>
<evidence type="ECO:0000313" key="1">
    <source>
        <dbReference type="EMBL" id="CBI00194.1"/>
    </source>
</evidence>
<reference evidence="1" key="1">
    <citation type="submission" date="2009-10" db="EMBL/GenBank/DDBJ databases">
        <title>Diversity of trophic interactions inside an arsenic-rich microbial ecosystem.</title>
        <authorList>
            <person name="Bertin P.N."/>
            <person name="Heinrich-Salmeron A."/>
            <person name="Pelletier E."/>
            <person name="Goulhen-Chollet F."/>
            <person name="Arsene-Ploetze F."/>
            <person name="Gallien S."/>
            <person name="Calteau A."/>
            <person name="Vallenet D."/>
            <person name="Casiot C."/>
            <person name="Chane-Woon-Ming B."/>
            <person name="Giloteaux L."/>
            <person name="Barakat M."/>
            <person name="Bonnefoy V."/>
            <person name="Bruneel O."/>
            <person name="Chandler M."/>
            <person name="Cleiss J."/>
            <person name="Duran R."/>
            <person name="Elbaz-Poulichet F."/>
            <person name="Fonknechten N."/>
            <person name="Lauga B."/>
            <person name="Mornico D."/>
            <person name="Ortet P."/>
            <person name="Schaeffer C."/>
            <person name="Siguier P."/>
            <person name="Alexander Thil Smith A."/>
            <person name="Van Dorsselaer A."/>
            <person name="Weissenbach J."/>
            <person name="Medigue C."/>
            <person name="Le Paslier D."/>
        </authorList>
    </citation>
    <scope>NUCLEOTIDE SEQUENCE</scope>
</reference>
<sequence>MRAKDPIRYFKHVVTPDKLHISLDYQRKASVSSDLLVLATTVAICFFPTLSNLYGKPAEYMTQEEVGLGLLRGAVPRKPMHPAGAVAEDVSGIMAASPWNILPSALYGKQSALKNANSRRFHL</sequence>
<dbReference type="AlphaFoldDB" id="E6PZ35"/>
<comment type="caution">
    <text evidence="1">The sequence shown here is derived from an EMBL/GenBank/DDBJ whole genome shotgun (WGS) entry which is preliminary data.</text>
</comment>
<name>E6PZ35_9ZZZZ</name>
<dbReference type="EMBL" id="CABN01000103">
    <property type="protein sequence ID" value="CBI00194.1"/>
    <property type="molecule type" value="Genomic_DNA"/>
</dbReference>
<gene>
    <name evidence="1" type="ORF">CARN3_1193</name>
</gene>